<dbReference type="PANTHER" id="PTHR12220">
    <property type="entry name" value="50S/60S RIBOSOMAL PROTEIN L16"/>
    <property type="match status" value="1"/>
</dbReference>
<protein>
    <recommendedName>
        <fullName evidence="5 6">Large ribosomal subunit protein uL16</fullName>
    </recommendedName>
</protein>
<reference evidence="9 10" key="1">
    <citation type="submission" date="2015-05" db="EMBL/GenBank/DDBJ databases">
        <title>Critical biogeochemical functions in the subsurface are associated with bacteria from new phyla and little studied lineages.</title>
        <authorList>
            <person name="Hug L.A."/>
            <person name="Thomas B.C."/>
            <person name="Sharon I."/>
            <person name="Brown C.T."/>
            <person name="Sharma R."/>
            <person name="Hettich R.L."/>
            <person name="Wilkins M.J."/>
            <person name="Williams K.H."/>
            <person name="Singh A."/>
            <person name="Banfield J.F."/>
        </authorList>
    </citation>
    <scope>NUCLEOTIDE SEQUENCE [LARGE SCALE GENOMIC DNA]</scope>
    <source>
        <strain evidence="9">CSP1-7</strain>
    </source>
</reference>
<comment type="caution">
    <text evidence="9">The sequence shown here is derived from an EMBL/GenBank/DDBJ whole genome shotgun (WGS) entry which is preliminary data.</text>
</comment>
<comment type="subunit">
    <text evidence="6 8">Part of the 50S ribosomal subunit.</text>
</comment>
<dbReference type="InterPro" id="IPR047873">
    <property type="entry name" value="Ribosomal_uL16"/>
</dbReference>
<dbReference type="InterPro" id="IPR016180">
    <property type="entry name" value="Ribosomal_uL16_dom"/>
</dbReference>
<dbReference type="GO" id="GO:0006412">
    <property type="term" value="P:translation"/>
    <property type="evidence" value="ECO:0007669"/>
    <property type="project" value="UniProtKB-UniRule"/>
</dbReference>
<comment type="similarity">
    <text evidence="1 6 7">Belongs to the universal ribosomal protein uL16 family.</text>
</comment>
<dbReference type="GO" id="GO:0005840">
    <property type="term" value="C:ribosome"/>
    <property type="evidence" value="ECO:0007669"/>
    <property type="project" value="UniProtKB-KW"/>
</dbReference>
<evidence type="ECO:0000256" key="8">
    <source>
        <dbReference type="RuleBase" id="RU004414"/>
    </source>
</evidence>
<evidence type="ECO:0000256" key="5">
    <source>
        <dbReference type="ARBA" id="ARBA00035198"/>
    </source>
</evidence>
<evidence type="ECO:0000256" key="4">
    <source>
        <dbReference type="ARBA" id="ARBA00023274"/>
    </source>
</evidence>
<name>A0A0T5ZY14_UNCKA</name>
<dbReference type="HAMAP" id="MF_01342">
    <property type="entry name" value="Ribosomal_uL16"/>
    <property type="match status" value="1"/>
</dbReference>
<dbReference type="PATRIC" id="fig|1576480.3.peg.107"/>
<evidence type="ECO:0000256" key="7">
    <source>
        <dbReference type="RuleBase" id="RU004413"/>
    </source>
</evidence>
<keyword evidence="6 8" id="KW-0694">RNA-binding</keyword>
<dbReference type="PANTHER" id="PTHR12220:SF13">
    <property type="entry name" value="LARGE RIBOSOMAL SUBUNIT PROTEIN UL16M"/>
    <property type="match status" value="1"/>
</dbReference>
<keyword evidence="4 6" id="KW-0687">Ribonucleoprotein</keyword>
<dbReference type="FunFam" id="3.90.1170.10:FF:000001">
    <property type="entry name" value="50S ribosomal protein L16"/>
    <property type="match status" value="1"/>
</dbReference>
<organism evidence="9 10">
    <name type="scientific">candidate division WWE3 bacterium CSP1-7</name>
    <dbReference type="NCBI Taxonomy" id="1576480"/>
    <lineage>
        <taxon>Bacteria</taxon>
        <taxon>Katanobacteria</taxon>
    </lineage>
</organism>
<dbReference type="GO" id="GO:1990904">
    <property type="term" value="C:ribonucleoprotein complex"/>
    <property type="evidence" value="ECO:0007669"/>
    <property type="project" value="UniProtKB-KW"/>
</dbReference>
<keyword evidence="6 8" id="KW-0699">rRNA-binding</keyword>
<dbReference type="EMBL" id="LDXK01000001">
    <property type="protein sequence ID" value="KRT67697.1"/>
    <property type="molecule type" value="Genomic_DNA"/>
</dbReference>
<proteinExistence type="inferred from homology"/>
<keyword evidence="3 6" id="KW-0689">Ribosomal protein</keyword>
<dbReference type="CDD" id="cd01433">
    <property type="entry name" value="Ribosomal_L16_L10e"/>
    <property type="match status" value="1"/>
</dbReference>
<sequence length="134" mass="14850">MLLPKKTKFRKRFRGRIKGKAWRGSEVSFGEYGLQALTKGNLSSRHIEAARKVIRGYTERGGKLWIRIFPDKPVSKKPAEIRMGGGKSAVDHYAAEIKPGRILLEISGVPAELSEKALKLAAAKLPLATKIVKK</sequence>
<dbReference type="Proteomes" id="UP000051297">
    <property type="component" value="Unassembled WGS sequence"/>
</dbReference>
<dbReference type="InterPro" id="IPR036920">
    <property type="entry name" value="Ribosomal_uL16_sf"/>
</dbReference>
<evidence type="ECO:0000256" key="6">
    <source>
        <dbReference type="HAMAP-Rule" id="MF_01342"/>
    </source>
</evidence>
<dbReference type="InterPro" id="IPR000114">
    <property type="entry name" value="Ribosomal_uL16_bact-type"/>
</dbReference>
<dbReference type="GO" id="GO:0000049">
    <property type="term" value="F:tRNA binding"/>
    <property type="evidence" value="ECO:0007669"/>
    <property type="project" value="UniProtKB-KW"/>
</dbReference>
<evidence type="ECO:0000256" key="3">
    <source>
        <dbReference type="ARBA" id="ARBA00022980"/>
    </source>
</evidence>
<dbReference type="Gene3D" id="3.90.1170.10">
    <property type="entry name" value="Ribosomal protein L10e/L16"/>
    <property type="match status" value="1"/>
</dbReference>
<dbReference type="GO" id="GO:0003735">
    <property type="term" value="F:structural constituent of ribosome"/>
    <property type="evidence" value="ECO:0007669"/>
    <property type="project" value="InterPro"/>
</dbReference>
<accession>A0A0T5ZY14</accession>
<dbReference type="SUPFAM" id="SSF54686">
    <property type="entry name" value="Ribosomal protein L16p/L10e"/>
    <property type="match status" value="1"/>
</dbReference>
<dbReference type="GO" id="GO:0019843">
    <property type="term" value="F:rRNA binding"/>
    <property type="evidence" value="ECO:0007669"/>
    <property type="project" value="UniProtKB-UniRule"/>
</dbReference>
<evidence type="ECO:0000256" key="1">
    <source>
        <dbReference type="ARBA" id="ARBA00008931"/>
    </source>
</evidence>
<dbReference type="NCBIfam" id="TIGR01164">
    <property type="entry name" value="rplP_bact"/>
    <property type="match status" value="1"/>
</dbReference>
<dbReference type="PRINTS" id="PR00060">
    <property type="entry name" value="RIBOSOMALL16"/>
</dbReference>
<dbReference type="Pfam" id="PF00252">
    <property type="entry name" value="Ribosomal_L16"/>
    <property type="match status" value="1"/>
</dbReference>
<keyword evidence="2 6" id="KW-0820">tRNA-binding</keyword>
<gene>
    <name evidence="6 9" type="primary">rplP</name>
    <name evidence="9" type="ORF">XU08_C0001G0106</name>
</gene>
<dbReference type="AlphaFoldDB" id="A0A0T5ZY14"/>
<evidence type="ECO:0000256" key="2">
    <source>
        <dbReference type="ARBA" id="ARBA00022555"/>
    </source>
</evidence>
<comment type="function">
    <text evidence="6 8">Binds 23S rRNA and is also seen to make contacts with the A and possibly P site tRNAs.</text>
</comment>
<evidence type="ECO:0000313" key="10">
    <source>
        <dbReference type="Proteomes" id="UP000051297"/>
    </source>
</evidence>
<dbReference type="STRING" id="1576480.XU08_C0001G0106"/>
<evidence type="ECO:0000313" key="9">
    <source>
        <dbReference type="EMBL" id="KRT67697.1"/>
    </source>
</evidence>